<keyword evidence="1" id="KW-0808">Transferase</keyword>
<reference evidence="1 2" key="1">
    <citation type="submission" date="2018-03" db="EMBL/GenBank/DDBJ databases">
        <authorList>
            <person name="Gulvik C.A."/>
        </authorList>
    </citation>
    <scope>NUCLEOTIDE SEQUENCE [LARGE SCALE GENOMIC DNA]</scope>
    <source>
        <strain evidence="1 2">JCM 31581</strain>
    </source>
</reference>
<sequence>MLPTALRLSHELLQEVVTSGDTVLDGTIGNGHDTLFLAQLVGKTGQVYGFDVQEKALLSTKSRLEEHEAYEQTQLFLTGHEHLDSVIPSEQQIKGAIFNLGYLPCSDKSVVTKGETTIQALKALCPKLERKGRILLVVYYGHPGGENEKDSVWDFCQTLEQSTYTVASYQFINQKNQPPLLICIEKK</sequence>
<dbReference type="InterPro" id="IPR029063">
    <property type="entry name" value="SAM-dependent_MTases_sf"/>
</dbReference>
<dbReference type="GO" id="GO:0008168">
    <property type="term" value="F:methyltransferase activity"/>
    <property type="evidence" value="ECO:0007669"/>
    <property type="project" value="UniProtKB-KW"/>
</dbReference>
<name>A0A3S0GD00_9ENTE</name>
<dbReference type="AlphaFoldDB" id="A0A3S0GD00"/>
<gene>
    <name evidence="1" type="ORF">C7P63_08170</name>
</gene>
<dbReference type="Pfam" id="PF06962">
    <property type="entry name" value="rRNA_methylase"/>
    <property type="match status" value="1"/>
</dbReference>
<dbReference type="EMBL" id="PXZH01000004">
    <property type="protein sequence ID" value="RST89007.1"/>
    <property type="molecule type" value="Genomic_DNA"/>
</dbReference>
<evidence type="ECO:0000313" key="1">
    <source>
        <dbReference type="EMBL" id="RST89007.1"/>
    </source>
</evidence>
<dbReference type="PANTHER" id="PTHR35276:SF1">
    <property type="entry name" value="TRNA (MNM(5)S(2)U34)-METHYLTRANSFERASE, CHLOROPLASTIC"/>
    <property type="match status" value="1"/>
</dbReference>
<comment type="caution">
    <text evidence="1">The sequence shown here is derived from an EMBL/GenBank/DDBJ whole genome shotgun (WGS) entry which is preliminary data.</text>
</comment>
<dbReference type="GO" id="GO:0032259">
    <property type="term" value="P:methylation"/>
    <property type="evidence" value="ECO:0007669"/>
    <property type="project" value="UniProtKB-KW"/>
</dbReference>
<accession>A0A3S0GD00</accession>
<keyword evidence="2" id="KW-1185">Reference proteome</keyword>
<dbReference type="PANTHER" id="PTHR35276">
    <property type="entry name" value="S-ADENOSYL-L-METHIONINE-DEPENDENT METHYLTRANSFERASES SUPERFAMILY PROTEIN"/>
    <property type="match status" value="1"/>
</dbReference>
<dbReference type="OrthoDB" id="9792989at2"/>
<dbReference type="SUPFAM" id="SSF53335">
    <property type="entry name" value="S-adenosyl-L-methionine-dependent methyltransferases"/>
    <property type="match status" value="1"/>
</dbReference>
<dbReference type="InterPro" id="IPR010719">
    <property type="entry name" value="MnmM_MeTrfase"/>
</dbReference>
<proteinExistence type="predicted"/>
<organism evidence="1 2">
    <name type="scientific">Vagococcus humatus</name>
    <dbReference type="NCBI Taxonomy" id="1889241"/>
    <lineage>
        <taxon>Bacteria</taxon>
        <taxon>Bacillati</taxon>
        <taxon>Bacillota</taxon>
        <taxon>Bacilli</taxon>
        <taxon>Lactobacillales</taxon>
        <taxon>Enterococcaceae</taxon>
        <taxon>Vagococcus</taxon>
    </lineage>
</organism>
<dbReference type="RefSeq" id="WP_125943663.1">
    <property type="nucleotide sequence ID" value="NZ_PXZH01000004.1"/>
</dbReference>
<keyword evidence="1" id="KW-0489">Methyltransferase</keyword>
<dbReference type="Gene3D" id="3.40.50.150">
    <property type="entry name" value="Vaccinia Virus protein VP39"/>
    <property type="match status" value="1"/>
</dbReference>
<dbReference type="Proteomes" id="UP000277864">
    <property type="component" value="Unassembled WGS sequence"/>
</dbReference>
<protein>
    <submittedName>
        <fullName evidence="1">SAM-dependent methyltransferase</fullName>
    </submittedName>
</protein>
<evidence type="ECO:0000313" key="2">
    <source>
        <dbReference type="Proteomes" id="UP000277864"/>
    </source>
</evidence>